<sequence length="305" mass="35216">MWKDWFFFSRSQQIGLIVLIVIILALLAARMILPSLTTHTVKKDNFETEANIFLDSLKSTPHGNYPQSYRYNNYAENKHEWSSEKLPKPILSRFNPNTADSLQFVRLGIKPKIASNILKYRKKGGKFRKAEDFQKIWGIKEEQMQTLLRYIDIPAETPPPIATTTYNKTTKTEAIVELNSADTTQLKQVKGIGSGFARRIAGYRKRLGGFVRIDQLREVWGITPEMYATVAPHFSIDKKYVQTINVNKASLERLKYHPYLNFYTAKAIYELRLTKGTLKSINDLKSVDILDKDLINKIEPYLSFQ</sequence>
<dbReference type="InterPro" id="IPR051675">
    <property type="entry name" value="Endo/Exo/Phosphatase_dom_1"/>
</dbReference>
<evidence type="ECO:0000256" key="1">
    <source>
        <dbReference type="SAM" id="Phobius"/>
    </source>
</evidence>
<organism evidence="2 3">
    <name type="scientific">Paludibacter jiangxiensis</name>
    <dbReference type="NCBI Taxonomy" id="681398"/>
    <lineage>
        <taxon>Bacteria</taxon>
        <taxon>Pseudomonadati</taxon>
        <taxon>Bacteroidota</taxon>
        <taxon>Bacteroidia</taxon>
        <taxon>Bacteroidales</taxon>
        <taxon>Paludibacteraceae</taxon>
        <taxon>Paludibacter</taxon>
    </lineage>
</organism>
<dbReference type="Proteomes" id="UP000076586">
    <property type="component" value="Unassembled WGS sequence"/>
</dbReference>
<reference evidence="3" key="2">
    <citation type="journal article" date="2017" name="Genome Announc.">
        <title>Draft genome sequence of Paludibacter jiangxiensis NM7(T), a propionate-producing fermentative bacterium.</title>
        <authorList>
            <person name="Qiu Y.-L."/>
            <person name="Tourlousse D.M."/>
            <person name="Matsuura N."/>
            <person name="Ohashi A."/>
            <person name="Sekiguchi Y."/>
        </authorList>
    </citation>
    <scope>NUCLEOTIDE SEQUENCE [LARGE SCALE GENOMIC DNA]</scope>
    <source>
        <strain evidence="3">NM7</strain>
    </source>
</reference>
<evidence type="ECO:0000313" key="2">
    <source>
        <dbReference type="EMBL" id="GAT61465.1"/>
    </source>
</evidence>
<keyword evidence="1" id="KW-0472">Membrane</keyword>
<evidence type="ECO:0000313" key="3">
    <source>
        <dbReference type="Proteomes" id="UP000076586"/>
    </source>
</evidence>
<keyword evidence="1" id="KW-0812">Transmembrane</keyword>
<dbReference type="STRING" id="681398.PJIAN_144"/>
<dbReference type="AlphaFoldDB" id="A0A161LCF6"/>
<dbReference type="OrthoDB" id="981124at2"/>
<dbReference type="RefSeq" id="WP_068701028.1">
    <property type="nucleotide sequence ID" value="NZ_BDCR01000001.1"/>
</dbReference>
<comment type="caution">
    <text evidence="2">The sequence shown here is derived from an EMBL/GenBank/DDBJ whole genome shotgun (WGS) entry which is preliminary data.</text>
</comment>
<dbReference type="PANTHER" id="PTHR21180:SF32">
    <property type="entry name" value="ENDONUCLEASE_EXONUCLEASE_PHOSPHATASE FAMILY DOMAIN-CONTAINING PROTEIN 1"/>
    <property type="match status" value="1"/>
</dbReference>
<dbReference type="PANTHER" id="PTHR21180">
    <property type="entry name" value="ENDONUCLEASE/EXONUCLEASE/PHOSPHATASE FAMILY DOMAIN-CONTAINING PROTEIN 1"/>
    <property type="match status" value="1"/>
</dbReference>
<dbReference type="Gene3D" id="1.10.150.280">
    <property type="entry name" value="AF1531-like domain"/>
    <property type="match status" value="3"/>
</dbReference>
<protein>
    <submittedName>
        <fullName evidence="2">DNA uptake protein ComE</fullName>
    </submittedName>
</protein>
<proteinExistence type="predicted"/>
<feature type="transmembrane region" description="Helical" evidence="1">
    <location>
        <begin position="12"/>
        <end position="33"/>
    </location>
</feature>
<keyword evidence="3" id="KW-1185">Reference proteome</keyword>
<dbReference type="EMBL" id="BDCR01000001">
    <property type="protein sequence ID" value="GAT61465.1"/>
    <property type="molecule type" value="Genomic_DNA"/>
</dbReference>
<name>A0A161LCF6_9BACT</name>
<reference evidence="3" key="1">
    <citation type="submission" date="2016-04" db="EMBL/GenBank/DDBJ databases">
        <title>Draft genome sequence of Paludibacter jiangxiensis strain NM7.</title>
        <authorList>
            <person name="Qiu Y."/>
            <person name="Matsuura N."/>
            <person name="Ohashi A."/>
            <person name="Tourlousse M.D."/>
            <person name="Sekiguchi Y."/>
        </authorList>
    </citation>
    <scope>NUCLEOTIDE SEQUENCE [LARGE SCALE GENOMIC DNA]</scope>
    <source>
        <strain evidence="3">NM7</strain>
    </source>
</reference>
<dbReference type="Pfam" id="PF12836">
    <property type="entry name" value="HHH_3"/>
    <property type="match status" value="3"/>
</dbReference>
<dbReference type="InterPro" id="IPR010994">
    <property type="entry name" value="RuvA_2-like"/>
</dbReference>
<gene>
    <name evidence="2" type="ORF">PJIAN_144</name>
</gene>
<keyword evidence="1" id="KW-1133">Transmembrane helix</keyword>
<accession>A0A161LCF6</accession>
<dbReference type="SUPFAM" id="SSF47781">
    <property type="entry name" value="RuvA domain 2-like"/>
    <property type="match status" value="3"/>
</dbReference>
<dbReference type="GO" id="GO:0015627">
    <property type="term" value="C:type II protein secretion system complex"/>
    <property type="evidence" value="ECO:0007669"/>
    <property type="project" value="TreeGrafter"/>
</dbReference>
<dbReference type="GO" id="GO:0015628">
    <property type="term" value="P:protein secretion by the type II secretion system"/>
    <property type="evidence" value="ECO:0007669"/>
    <property type="project" value="TreeGrafter"/>
</dbReference>